<keyword evidence="2" id="KW-0472">Membrane</keyword>
<dbReference type="OrthoDB" id="626167at2759"/>
<evidence type="ECO:0000259" key="3">
    <source>
        <dbReference type="PROSITE" id="PS50011"/>
    </source>
</evidence>
<reference evidence="4" key="1">
    <citation type="journal article" date="2020" name="Stud. Mycol.">
        <title>101 Dothideomycetes genomes: a test case for predicting lifestyles and emergence of pathogens.</title>
        <authorList>
            <person name="Haridas S."/>
            <person name="Albert R."/>
            <person name="Binder M."/>
            <person name="Bloem J."/>
            <person name="Labutti K."/>
            <person name="Salamov A."/>
            <person name="Andreopoulos B."/>
            <person name="Baker S."/>
            <person name="Barry K."/>
            <person name="Bills G."/>
            <person name="Bluhm B."/>
            <person name="Cannon C."/>
            <person name="Castanera R."/>
            <person name="Culley D."/>
            <person name="Daum C."/>
            <person name="Ezra D."/>
            <person name="Gonzalez J."/>
            <person name="Henrissat B."/>
            <person name="Kuo A."/>
            <person name="Liang C."/>
            <person name="Lipzen A."/>
            <person name="Lutzoni F."/>
            <person name="Magnuson J."/>
            <person name="Mondo S."/>
            <person name="Nolan M."/>
            <person name="Ohm R."/>
            <person name="Pangilinan J."/>
            <person name="Park H.-J."/>
            <person name="Ramirez L."/>
            <person name="Alfaro M."/>
            <person name="Sun H."/>
            <person name="Tritt A."/>
            <person name="Yoshinaga Y."/>
            <person name="Zwiers L.-H."/>
            <person name="Turgeon B."/>
            <person name="Goodwin S."/>
            <person name="Spatafora J."/>
            <person name="Crous P."/>
            <person name="Grigoriev I."/>
        </authorList>
    </citation>
    <scope>NUCLEOTIDE SEQUENCE</scope>
    <source>
        <strain evidence="4">CBS 207.26</strain>
    </source>
</reference>
<organism evidence="4 5">
    <name type="scientific">Zopfia rhizophila CBS 207.26</name>
    <dbReference type="NCBI Taxonomy" id="1314779"/>
    <lineage>
        <taxon>Eukaryota</taxon>
        <taxon>Fungi</taxon>
        <taxon>Dikarya</taxon>
        <taxon>Ascomycota</taxon>
        <taxon>Pezizomycotina</taxon>
        <taxon>Dothideomycetes</taxon>
        <taxon>Dothideomycetes incertae sedis</taxon>
        <taxon>Zopfiaceae</taxon>
        <taxon>Zopfia</taxon>
    </lineage>
</organism>
<evidence type="ECO:0000256" key="2">
    <source>
        <dbReference type="SAM" id="Phobius"/>
    </source>
</evidence>
<dbReference type="InterPro" id="IPR008271">
    <property type="entry name" value="Ser/Thr_kinase_AS"/>
</dbReference>
<feature type="compositionally biased region" description="Basic and acidic residues" evidence="1">
    <location>
        <begin position="825"/>
        <end position="839"/>
    </location>
</feature>
<dbReference type="PANTHER" id="PTHR44329">
    <property type="entry name" value="SERINE/THREONINE-PROTEIN KINASE TNNI3K-RELATED"/>
    <property type="match status" value="1"/>
</dbReference>
<gene>
    <name evidence="4" type="ORF">K469DRAFT_707214</name>
</gene>
<evidence type="ECO:0000256" key="1">
    <source>
        <dbReference type="SAM" id="MobiDB-lite"/>
    </source>
</evidence>
<dbReference type="SMART" id="SM00220">
    <property type="entry name" value="S_TKc"/>
    <property type="match status" value="1"/>
</dbReference>
<feature type="domain" description="Protein kinase" evidence="3">
    <location>
        <begin position="75"/>
        <end position="450"/>
    </location>
</feature>
<dbReference type="PROSITE" id="PS50011">
    <property type="entry name" value="PROTEIN_KINASE_DOM"/>
    <property type="match status" value="1"/>
</dbReference>
<evidence type="ECO:0000313" key="5">
    <source>
        <dbReference type="Proteomes" id="UP000800200"/>
    </source>
</evidence>
<keyword evidence="4" id="KW-0418">Kinase</keyword>
<feature type="region of interest" description="Disordered" evidence="1">
    <location>
        <begin position="1"/>
        <end position="21"/>
    </location>
</feature>
<feature type="region of interest" description="Disordered" evidence="1">
    <location>
        <begin position="819"/>
        <end position="857"/>
    </location>
</feature>
<feature type="transmembrane region" description="Helical" evidence="2">
    <location>
        <begin position="981"/>
        <end position="1009"/>
    </location>
</feature>
<keyword evidence="2" id="KW-1133">Transmembrane helix</keyword>
<dbReference type="PROSITE" id="PS00108">
    <property type="entry name" value="PROTEIN_KINASE_ST"/>
    <property type="match status" value="1"/>
</dbReference>
<accession>A0A6A6E792</accession>
<keyword evidence="4" id="KW-0808">Transferase</keyword>
<dbReference type="EMBL" id="ML994631">
    <property type="protein sequence ID" value="KAF2186040.1"/>
    <property type="molecule type" value="Genomic_DNA"/>
</dbReference>
<sequence>MASWYPRQRHRPYTKTGRQGKLLATSSAIASETSSSRLTRVRNESGVNNVDVLNRLLNTLRENQVPGPQLFRLQKEFSEPLGEGGQGNVRGITKECANRYRNVDKRIAAKWPVDLIAIKQHQQRMINRNTQALNSHTSHTLVDLEEQDLSSRLRAAECEVLALSPNIFRGHPNIVQLVGWGLCLDTIENLKNECCGSVHIPLLILERAEMNLAQFLQYRLFPQRTCTSEAQVEEGYAVASQGMSNVPLQPRWPMPLRYGWRVLAQRAGFEVDPYEIVRLLCIDIGHGLQSLHENKFTHGDLKPQNVLVYKTSRKWVAKLCDFGCARGELDEGVYDDGISQLGQLQKVHYLGTPSWLPPKDEAEKDHHDYESLRKCDIYVYGLVVWSSFCLRGNPPRYPKAEYAQEDLKLLQGSTRRLRSRISRLLESAMATHDQRELKPWEHLCYGHERTTLSVTPVMNLSNPPESQKSSVTTYTPASLFGKLGYFRRTSIAKHNVQPSLSPDAKVTYNTKNWWAGNFALNGSFTAGASVLANDNNLGSTFSSPELSRLAQTLRSDSYSKGGFRPASSTALSTDDNPFSMAIFQGDNRLEDANRIFQDMELTLSSWPESSSTVDLYCYARFRSRIQLQWWQSRTPTTNILEKALKSVPAVDICTLAWLCNGPVGKSEVQTLQANYTTWRVVLDPDFLNESERLDRFLLLLQFGAHVEQKVTGAPDRHASVDSQSIFGSYIRSCRQPTLPTVTTEIRHRFDLVKNMDHISSSTKHYMTGGDGNPTFSEGSRAEEDIKSYAHIRSLVKRSPNDPGRGRHHWTLWDIVKHQVPSENDPSDRTEEVEGSDDSRPLIPLHPLPGGWKEHTRRKGSKVETSCYEESYTQSITLNEPTLSLRQIRQVKIGFLDRPEAGVCHLDLFSYMHPAMSNRNTEVFDQDTSTRFPYYDNKWFETEWETEGPQNDVLKSLSEPWQITSFSIRIPRLDFWAYIGEAFYYFLLVLKALLWLLLLIAAGAVGVALVKCQRGC</sequence>
<keyword evidence="5" id="KW-1185">Reference proteome</keyword>
<evidence type="ECO:0000313" key="4">
    <source>
        <dbReference type="EMBL" id="KAF2186040.1"/>
    </source>
</evidence>
<name>A0A6A6E792_9PEZI</name>
<dbReference type="Pfam" id="PF00069">
    <property type="entry name" value="Pkinase"/>
    <property type="match status" value="1"/>
</dbReference>
<dbReference type="PANTHER" id="PTHR44329:SF214">
    <property type="entry name" value="PROTEIN KINASE DOMAIN-CONTAINING PROTEIN"/>
    <property type="match status" value="1"/>
</dbReference>
<dbReference type="InterPro" id="IPR000719">
    <property type="entry name" value="Prot_kinase_dom"/>
</dbReference>
<dbReference type="SUPFAM" id="SSF56112">
    <property type="entry name" value="Protein kinase-like (PK-like)"/>
    <property type="match status" value="1"/>
</dbReference>
<keyword evidence="2" id="KW-0812">Transmembrane</keyword>
<dbReference type="AlphaFoldDB" id="A0A6A6E792"/>
<proteinExistence type="predicted"/>
<dbReference type="Gene3D" id="1.10.510.10">
    <property type="entry name" value="Transferase(Phosphotransferase) domain 1"/>
    <property type="match status" value="1"/>
</dbReference>
<dbReference type="InterPro" id="IPR051681">
    <property type="entry name" value="Ser/Thr_Kinases-Pseudokinases"/>
</dbReference>
<dbReference type="InterPro" id="IPR011009">
    <property type="entry name" value="Kinase-like_dom_sf"/>
</dbReference>
<dbReference type="GO" id="GO:0005524">
    <property type="term" value="F:ATP binding"/>
    <property type="evidence" value="ECO:0007669"/>
    <property type="project" value="InterPro"/>
</dbReference>
<protein>
    <submittedName>
        <fullName evidence="4">Kinase-like protein</fullName>
    </submittedName>
</protein>
<dbReference type="Proteomes" id="UP000800200">
    <property type="component" value="Unassembled WGS sequence"/>
</dbReference>
<dbReference type="GO" id="GO:0004674">
    <property type="term" value="F:protein serine/threonine kinase activity"/>
    <property type="evidence" value="ECO:0007669"/>
    <property type="project" value="TreeGrafter"/>
</dbReference>